<gene>
    <name evidence="1" type="primary">Acey_s0004.g1928</name>
    <name evidence="1" type="ORF">Y032_0004g1928</name>
</gene>
<sequence>MSLSSRKTPKFGEISNARISAGAAFKRLKSKVKFSVSAAFEGRGPSRSSPRRYYQIFDLLATLIPKMFIKSHRSDENPILIGSRYPFLGAGADPLQKAGTWCWLPATAATSGEHLLSCPIDEINGDTRLRT</sequence>
<evidence type="ECO:0000313" key="2">
    <source>
        <dbReference type="Proteomes" id="UP000024635"/>
    </source>
</evidence>
<comment type="caution">
    <text evidence="1">The sequence shown here is derived from an EMBL/GenBank/DDBJ whole genome shotgun (WGS) entry which is preliminary data.</text>
</comment>
<proteinExistence type="predicted"/>
<keyword evidence="2" id="KW-1185">Reference proteome</keyword>
<dbReference type="EMBL" id="JARK01001340">
    <property type="protein sequence ID" value="EYC31054.1"/>
    <property type="molecule type" value="Genomic_DNA"/>
</dbReference>
<reference evidence="2" key="1">
    <citation type="journal article" date="2015" name="Nat. Genet.">
        <title>The genome and transcriptome of the zoonotic hookworm Ancylostoma ceylanicum identify infection-specific gene families.</title>
        <authorList>
            <person name="Schwarz E.M."/>
            <person name="Hu Y."/>
            <person name="Antoshechkin I."/>
            <person name="Miller M.M."/>
            <person name="Sternberg P.W."/>
            <person name="Aroian R.V."/>
        </authorList>
    </citation>
    <scope>NUCLEOTIDE SEQUENCE</scope>
    <source>
        <strain evidence="2">HY135</strain>
    </source>
</reference>
<evidence type="ECO:0000313" key="1">
    <source>
        <dbReference type="EMBL" id="EYC31054.1"/>
    </source>
</evidence>
<organism evidence="1 2">
    <name type="scientific">Ancylostoma ceylanicum</name>
    <dbReference type="NCBI Taxonomy" id="53326"/>
    <lineage>
        <taxon>Eukaryota</taxon>
        <taxon>Metazoa</taxon>
        <taxon>Ecdysozoa</taxon>
        <taxon>Nematoda</taxon>
        <taxon>Chromadorea</taxon>
        <taxon>Rhabditida</taxon>
        <taxon>Rhabditina</taxon>
        <taxon>Rhabditomorpha</taxon>
        <taxon>Strongyloidea</taxon>
        <taxon>Ancylostomatidae</taxon>
        <taxon>Ancylostomatinae</taxon>
        <taxon>Ancylostoma</taxon>
    </lineage>
</organism>
<protein>
    <submittedName>
        <fullName evidence="1">Uncharacterized protein</fullName>
    </submittedName>
</protein>
<name>A0A016VU25_9BILA</name>
<dbReference type="Proteomes" id="UP000024635">
    <property type="component" value="Unassembled WGS sequence"/>
</dbReference>
<accession>A0A016VU25</accession>
<dbReference type="AlphaFoldDB" id="A0A016VU25"/>